<dbReference type="RefSeq" id="WP_277356944.1">
    <property type="nucleotide sequence ID" value="NZ_JAROKN010000001.1"/>
</dbReference>
<accession>A0ABT6CRG8</accession>
<keyword evidence="5" id="KW-0560">Oxidoreductase</keyword>
<dbReference type="Proteomes" id="UP001220456">
    <property type="component" value="Unassembled WGS sequence"/>
</dbReference>
<dbReference type="Gene3D" id="3.50.50.60">
    <property type="entry name" value="FAD/NAD(P)-binding domain"/>
    <property type="match status" value="1"/>
</dbReference>
<evidence type="ECO:0000256" key="2">
    <source>
        <dbReference type="ARBA" id="ARBA00022630"/>
    </source>
</evidence>
<evidence type="ECO:0000259" key="4">
    <source>
        <dbReference type="Pfam" id="PF01494"/>
    </source>
</evidence>
<gene>
    <name evidence="5" type="ORF">P4U43_00360</name>
</gene>
<dbReference type="Gene3D" id="3.30.70.2450">
    <property type="match status" value="1"/>
</dbReference>
<keyword evidence="5" id="KW-0503">Monooxygenase</keyword>
<dbReference type="PANTHER" id="PTHR43004">
    <property type="entry name" value="TRK SYSTEM POTASSIUM UPTAKE PROTEIN"/>
    <property type="match status" value="1"/>
</dbReference>
<dbReference type="EMBL" id="JAROKN010000001">
    <property type="protein sequence ID" value="MDF9276240.1"/>
    <property type="molecule type" value="Genomic_DNA"/>
</dbReference>
<proteinExistence type="predicted"/>
<keyword evidence="2" id="KW-0285">Flavoprotein</keyword>
<comment type="cofactor">
    <cofactor evidence="1">
        <name>FAD</name>
        <dbReference type="ChEBI" id="CHEBI:57692"/>
    </cofactor>
</comment>
<name>A0ABT6CRG8_9MICC</name>
<keyword evidence="6" id="KW-1185">Reference proteome</keyword>
<comment type="caution">
    <text evidence="5">The sequence shown here is derived from an EMBL/GenBank/DDBJ whole genome shotgun (WGS) entry which is preliminary data.</text>
</comment>
<organism evidence="5 6">
    <name type="scientific">Arthrobacter vasquezii</name>
    <dbReference type="NCBI Taxonomy" id="2977629"/>
    <lineage>
        <taxon>Bacteria</taxon>
        <taxon>Bacillati</taxon>
        <taxon>Actinomycetota</taxon>
        <taxon>Actinomycetes</taxon>
        <taxon>Micrococcales</taxon>
        <taxon>Micrococcaceae</taxon>
        <taxon>Arthrobacter</taxon>
    </lineage>
</organism>
<keyword evidence="3" id="KW-0274">FAD</keyword>
<dbReference type="GO" id="GO:0004497">
    <property type="term" value="F:monooxygenase activity"/>
    <property type="evidence" value="ECO:0007669"/>
    <property type="project" value="UniProtKB-KW"/>
</dbReference>
<reference evidence="5 6" key="1">
    <citation type="journal article" date="2023" name="Int. J. Syst. Evol. Microbiol.">
        <title>Arthrobacter vasquezii sp. nov., isolated from a soil sample from Union Glacier, Antarctica.</title>
        <authorList>
            <person name="Valenzuela-Ibaceta F."/>
            <person name="Carrasco V."/>
            <person name="Lagos-Moraga S."/>
            <person name="Dietz-Vargas C."/>
            <person name="Navarro C.A."/>
            <person name="Perez-Donoso J.M."/>
        </authorList>
    </citation>
    <scope>NUCLEOTIDE SEQUENCE [LARGE SCALE GENOMIC DNA]</scope>
    <source>
        <strain evidence="5 6">EH-1B-1</strain>
    </source>
</reference>
<evidence type="ECO:0000313" key="6">
    <source>
        <dbReference type="Proteomes" id="UP001220456"/>
    </source>
</evidence>
<evidence type="ECO:0000313" key="5">
    <source>
        <dbReference type="EMBL" id="MDF9276240.1"/>
    </source>
</evidence>
<dbReference type="InterPro" id="IPR036188">
    <property type="entry name" value="FAD/NAD-bd_sf"/>
</dbReference>
<dbReference type="SUPFAM" id="SSF51905">
    <property type="entry name" value="FAD/NAD(P)-binding domain"/>
    <property type="match status" value="1"/>
</dbReference>
<dbReference type="PRINTS" id="PR00420">
    <property type="entry name" value="RNGMNOXGNASE"/>
</dbReference>
<protein>
    <submittedName>
        <fullName evidence="5">FAD-dependent monooxygenase</fullName>
    </submittedName>
</protein>
<sequence>MADVIIAGGGPTGMMLAGELALAGVDAAIIERRPTSELVGSRAGGFHSRTIEILDQRGIADRFLAEGQPVQAAFFGSTMLDMSDFPTRHPYTLGLWQNRIERIMAGWIEELGVPVRRGLEVVGFAQDDDWVDVHLSDGKQLRAQYLVGADGGRSTVRKAAGIKFPGWDATRSSLIAEVEVTEETPTAMRIDEVGVHGLHLMEDGRTTRVVVTEKHLGPATEPTLADLSTALTDIYDTDFGVHSPTWISRFTDATRQAANYRSGRVLLAGDAAHIHSPSGGQGIGLGIQDAVNLDWKLALVVKGTAPNSLLDSYHAERHPTAARALRHTMAQALMQKADPRVGALADTVADLLTIDEARKRIAGLISGLDVHYDVGEGHPLLGRRMPDLDIVTAEGPRRIFTFLHKARPVLLNLGEPDSIAVGPWADRMQLVNAKYDGE</sequence>
<dbReference type="Pfam" id="PF21274">
    <property type="entry name" value="Rng_hyd_C"/>
    <property type="match status" value="1"/>
</dbReference>
<dbReference type="Gene3D" id="3.40.30.120">
    <property type="match status" value="1"/>
</dbReference>
<evidence type="ECO:0000256" key="1">
    <source>
        <dbReference type="ARBA" id="ARBA00001974"/>
    </source>
</evidence>
<dbReference type="NCBIfam" id="NF005303">
    <property type="entry name" value="PRK06834.1"/>
    <property type="match status" value="1"/>
</dbReference>
<dbReference type="Pfam" id="PF01494">
    <property type="entry name" value="FAD_binding_3"/>
    <property type="match status" value="1"/>
</dbReference>
<dbReference type="InterPro" id="IPR050641">
    <property type="entry name" value="RIFMO-like"/>
</dbReference>
<dbReference type="InterPro" id="IPR002938">
    <property type="entry name" value="FAD-bd"/>
</dbReference>
<dbReference type="PANTHER" id="PTHR43004:SF19">
    <property type="entry name" value="BINDING MONOOXYGENASE, PUTATIVE (JCVI)-RELATED"/>
    <property type="match status" value="1"/>
</dbReference>
<evidence type="ECO:0000256" key="3">
    <source>
        <dbReference type="ARBA" id="ARBA00022827"/>
    </source>
</evidence>
<feature type="domain" description="FAD-binding" evidence="4">
    <location>
        <begin position="2"/>
        <end position="327"/>
    </location>
</feature>